<name>A0A8J2TWB4_9MICO</name>
<reference evidence="2" key="1">
    <citation type="journal article" date="2014" name="Int. J. Syst. Evol. Microbiol.">
        <title>Complete genome sequence of Corynebacterium casei LMG S-19264T (=DSM 44701T), isolated from a smear-ripened cheese.</title>
        <authorList>
            <consortium name="US DOE Joint Genome Institute (JGI-PGF)"/>
            <person name="Walter F."/>
            <person name="Albersmeier A."/>
            <person name="Kalinowski J."/>
            <person name="Ruckert C."/>
        </authorList>
    </citation>
    <scope>NUCLEOTIDE SEQUENCE</scope>
    <source>
        <strain evidence="2">CGMCC 1.12785</strain>
    </source>
</reference>
<dbReference type="SUPFAM" id="SSF55729">
    <property type="entry name" value="Acyl-CoA N-acyltransferases (Nat)"/>
    <property type="match status" value="1"/>
</dbReference>
<dbReference type="RefSeq" id="WP_188549598.1">
    <property type="nucleotide sequence ID" value="NZ_BMFY01000003.1"/>
</dbReference>
<reference evidence="2" key="2">
    <citation type="submission" date="2020-09" db="EMBL/GenBank/DDBJ databases">
        <authorList>
            <person name="Sun Q."/>
            <person name="Zhou Y."/>
        </authorList>
    </citation>
    <scope>NUCLEOTIDE SEQUENCE</scope>
    <source>
        <strain evidence="2">CGMCC 1.12785</strain>
    </source>
</reference>
<dbReference type="InterPro" id="IPR000182">
    <property type="entry name" value="GNAT_dom"/>
</dbReference>
<evidence type="ECO:0000259" key="1">
    <source>
        <dbReference type="PROSITE" id="PS51186"/>
    </source>
</evidence>
<dbReference type="Gene3D" id="3.40.630.30">
    <property type="match status" value="1"/>
</dbReference>
<dbReference type="Proteomes" id="UP000616114">
    <property type="component" value="Unassembled WGS sequence"/>
</dbReference>
<organism evidence="2 3">
    <name type="scientific">Sediminivirga luteola</name>
    <dbReference type="NCBI Taxonomy" id="1774748"/>
    <lineage>
        <taxon>Bacteria</taxon>
        <taxon>Bacillati</taxon>
        <taxon>Actinomycetota</taxon>
        <taxon>Actinomycetes</taxon>
        <taxon>Micrococcales</taxon>
        <taxon>Brevibacteriaceae</taxon>
        <taxon>Sediminivirga</taxon>
    </lineage>
</organism>
<keyword evidence="3" id="KW-1185">Reference proteome</keyword>
<evidence type="ECO:0000313" key="3">
    <source>
        <dbReference type="Proteomes" id="UP000616114"/>
    </source>
</evidence>
<dbReference type="GO" id="GO:0016747">
    <property type="term" value="F:acyltransferase activity, transferring groups other than amino-acyl groups"/>
    <property type="evidence" value="ECO:0007669"/>
    <property type="project" value="InterPro"/>
</dbReference>
<comment type="caution">
    <text evidence="2">The sequence shown here is derived from an EMBL/GenBank/DDBJ whole genome shotgun (WGS) entry which is preliminary data.</text>
</comment>
<feature type="domain" description="N-acetyltransferase" evidence="1">
    <location>
        <begin position="25"/>
        <end position="182"/>
    </location>
</feature>
<gene>
    <name evidence="2" type="ORF">GCM10011333_07520</name>
</gene>
<sequence length="193" mass="21485">MKVVTWSLQMLERPLAPARPFPEGARLERATGIGPEYARFLYGLVGGPWRWTDRLHWSREQWAEELAVPGTEFHVLYAEGVPRGYVQLYPQPGGDGGTDVEIRYFGLAEEALGRGFGGRLLEHGIQAAWTLPERFDLPAVARVWVHTCSLDGPAALANYRARGLVVYKTEETEEQVPEEPLGAWCSTGGPVPR</sequence>
<dbReference type="CDD" id="cd04301">
    <property type="entry name" value="NAT_SF"/>
    <property type="match status" value="1"/>
</dbReference>
<dbReference type="PROSITE" id="PS51186">
    <property type="entry name" value="GNAT"/>
    <property type="match status" value="1"/>
</dbReference>
<proteinExistence type="predicted"/>
<dbReference type="Pfam" id="PF00583">
    <property type="entry name" value="Acetyltransf_1"/>
    <property type="match status" value="1"/>
</dbReference>
<evidence type="ECO:0000313" key="2">
    <source>
        <dbReference type="EMBL" id="GGA07342.1"/>
    </source>
</evidence>
<dbReference type="EMBL" id="BMFY01000003">
    <property type="protein sequence ID" value="GGA07342.1"/>
    <property type="molecule type" value="Genomic_DNA"/>
</dbReference>
<dbReference type="InterPro" id="IPR016181">
    <property type="entry name" value="Acyl_CoA_acyltransferase"/>
</dbReference>
<accession>A0A8J2TWB4</accession>
<dbReference type="AlphaFoldDB" id="A0A8J2TWB4"/>
<protein>
    <submittedName>
        <fullName evidence="2">N-acetyltransferase</fullName>
    </submittedName>
</protein>